<keyword evidence="8" id="KW-0067">ATP-binding</keyword>
<dbReference type="Gene3D" id="3.80.10.10">
    <property type="entry name" value="Ribonuclease Inhibitor"/>
    <property type="match status" value="2"/>
</dbReference>
<evidence type="ECO:0000259" key="16">
    <source>
        <dbReference type="PROSITE" id="PS50011"/>
    </source>
</evidence>
<dbReference type="PROSITE" id="PS51450">
    <property type="entry name" value="LRR"/>
    <property type="match status" value="1"/>
</dbReference>
<dbReference type="Pfam" id="PF00560">
    <property type="entry name" value="LRR_1"/>
    <property type="match status" value="2"/>
</dbReference>
<feature type="signal peptide" evidence="15">
    <location>
        <begin position="1"/>
        <end position="26"/>
    </location>
</feature>
<dbReference type="InterPro" id="IPR001611">
    <property type="entry name" value="Leu-rich_rpt"/>
</dbReference>
<dbReference type="Gene3D" id="1.10.510.10">
    <property type="entry name" value="Transferase(Phosphotransferase) domain 1"/>
    <property type="match status" value="1"/>
</dbReference>
<dbReference type="PROSITE" id="PS50011">
    <property type="entry name" value="PROTEIN_KINASE_DOM"/>
    <property type="match status" value="1"/>
</dbReference>
<dbReference type="PANTHER" id="PTHR48007">
    <property type="entry name" value="LEUCINE-RICH REPEAT RECEPTOR-LIKE PROTEIN KINASE PXC1"/>
    <property type="match status" value="1"/>
</dbReference>
<evidence type="ECO:0000256" key="7">
    <source>
        <dbReference type="ARBA" id="ARBA00022741"/>
    </source>
</evidence>
<evidence type="ECO:0000256" key="11">
    <source>
        <dbReference type="ARBA" id="ARBA00023170"/>
    </source>
</evidence>
<dbReference type="Pfam" id="PF13855">
    <property type="entry name" value="LRR_8"/>
    <property type="match status" value="1"/>
</dbReference>
<evidence type="ECO:0000256" key="9">
    <source>
        <dbReference type="ARBA" id="ARBA00022989"/>
    </source>
</evidence>
<keyword evidence="2" id="KW-0597">Phosphoprotein</keyword>
<feature type="transmembrane region" description="Helical" evidence="14">
    <location>
        <begin position="349"/>
        <end position="374"/>
    </location>
</feature>
<dbReference type="Gene3D" id="3.30.200.20">
    <property type="entry name" value="Phosphorylase Kinase, domain 1"/>
    <property type="match status" value="1"/>
</dbReference>
<comment type="subcellular location">
    <subcellularLocation>
        <location evidence="1">Membrane</location>
        <topology evidence="1">Single-pass membrane protein</topology>
    </subcellularLocation>
</comment>
<dbReference type="InterPro" id="IPR032675">
    <property type="entry name" value="LRR_dom_sf"/>
</dbReference>
<feature type="chain" id="PRO_5043594778" description="Protein kinase domain-containing protein" evidence="15">
    <location>
        <begin position="27"/>
        <end position="733"/>
    </location>
</feature>
<dbReference type="Pfam" id="PF07714">
    <property type="entry name" value="PK_Tyr_Ser-Thr"/>
    <property type="match status" value="1"/>
</dbReference>
<evidence type="ECO:0000313" key="18">
    <source>
        <dbReference type="Proteomes" id="UP001154282"/>
    </source>
</evidence>
<evidence type="ECO:0000256" key="8">
    <source>
        <dbReference type="ARBA" id="ARBA00022840"/>
    </source>
</evidence>
<dbReference type="InterPro" id="IPR003591">
    <property type="entry name" value="Leu-rich_rpt_typical-subtyp"/>
</dbReference>
<dbReference type="GO" id="GO:0016020">
    <property type="term" value="C:membrane"/>
    <property type="evidence" value="ECO:0007669"/>
    <property type="project" value="UniProtKB-SubCell"/>
</dbReference>
<keyword evidence="7" id="KW-0547">Nucleotide-binding</keyword>
<evidence type="ECO:0000256" key="10">
    <source>
        <dbReference type="ARBA" id="ARBA00023136"/>
    </source>
</evidence>
<keyword evidence="11" id="KW-0675">Receptor</keyword>
<dbReference type="GO" id="GO:0005524">
    <property type="term" value="F:ATP binding"/>
    <property type="evidence" value="ECO:0007669"/>
    <property type="project" value="UniProtKB-KW"/>
</dbReference>
<evidence type="ECO:0000256" key="4">
    <source>
        <dbReference type="ARBA" id="ARBA00022692"/>
    </source>
</evidence>
<dbReference type="EMBL" id="CAMGYJ010000009">
    <property type="protein sequence ID" value="CAI0475902.1"/>
    <property type="molecule type" value="Genomic_DNA"/>
</dbReference>
<dbReference type="FunFam" id="3.30.200.20:FF:000466">
    <property type="entry name" value="Putative LRR receptor-like serine/threonine-protein kinase"/>
    <property type="match status" value="1"/>
</dbReference>
<evidence type="ECO:0000256" key="1">
    <source>
        <dbReference type="ARBA" id="ARBA00004167"/>
    </source>
</evidence>
<dbReference type="GO" id="GO:0004672">
    <property type="term" value="F:protein kinase activity"/>
    <property type="evidence" value="ECO:0007669"/>
    <property type="project" value="InterPro"/>
</dbReference>
<dbReference type="InterPro" id="IPR046959">
    <property type="entry name" value="PRK1-6/SRF4-like"/>
</dbReference>
<keyword evidence="3" id="KW-0433">Leucine-rich repeat</keyword>
<keyword evidence="9 14" id="KW-1133">Transmembrane helix</keyword>
<evidence type="ECO:0000256" key="3">
    <source>
        <dbReference type="ARBA" id="ARBA00022614"/>
    </source>
</evidence>
<reference evidence="17" key="1">
    <citation type="submission" date="2022-08" db="EMBL/GenBank/DDBJ databases">
        <authorList>
            <person name="Gutierrez-Valencia J."/>
        </authorList>
    </citation>
    <scope>NUCLEOTIDE SEQUENCE</scope>
</reference>
<evidence type="ECO:0000256" key="14">
    <source>
        <dbReference type="SAM" id="Phobius"/>
    </source>
</evidence>
<dbReference type="SMART" id="SM00369">
    <property type="entry name" value="LRR_TYP"/>
    <property type="match status" value="3"/>
</dbReference>
<sequence length="733" mass="80835">MKMGSFFCRLGLLLLSIAFLVESSSSATNCNSSTSDRDLLFLSKAFSSVSGFNPSWFNSHNNSSNCSRPPPLTEIKLPSRNLSGSVSWKYLRNFTHLQIIDLSSNSLQGQLPSWLWTKPSLTEINLANNKLGGSIGFDSPSNGTSFRRLPPPPSSIKVLNLSSNRFTNSVKLSGFPNLETLDLSRNAIGYLPLGLPNLTKLQILDVSGCGISGDIRAISGLRSLKYLDVSNNSLNGTFPSDFPPLAGLKLLNISLNNFTGRVGFDKYNKFGKSAFIHGGSSLVFNSSKTPITAKTPNSNSNSNSNQIQTLTNHHRHQNQNQSTPHKIQKPEALTHKRETRRKSKKRRELIIAAASSALALLLLSSAATCLLCFYKRRKLAGRQRRWAISKPVQYPYKMEKSGPFSFATESGTSWVADIKEPRSASVVMCSKPLMSLTFKDLIAATSHFGKDSLLAEGRCGPMYRAVLPGDVHVAIKVLEKARDIGRDEAVGMFENLATLKHPNLLPLCGYCIAGTEKLVMYEFMANGDLHRWLHELPTLEPNVEDWSTDTWQQEQQHPHARGEEEEKANWLIRHRIAVGVARGLAYLHHRGSTHGHLVSTNVMLSDSLEPRVSDFGLRNFGQSEGPAAVAVGSGRNKKPVGFGDDVYCFGAVVVELMTGKPGSEESVRWARKLVREGRGVDALDSRLERGGEFVVEMVECLRVGYLCTAESPEKRPTMQQVLGLLKDLHRELT</sequence>
<evidence type="ECO:0000256" key="5">
    <source>
        <dbReference type="ARBA" id="ARBA00022729"/>
    </source>
</evidence>
<dbReference type="SUPFAM" id="SSF56112">
    <property type="entry name" value="Protein kinase-like (PK-like)"/>
    <property type="match status" value="1"/>
</dbReference>
<evidence type="ECO:0000256" key="12">
    <source>
        <dbReference type="ARBA" id="ARBA00023180"/>
    </source>
</evidence>
<proteinExistence type="predicted"/>
<dbReference type="InterPro" id="IPR000719">
    <property type="entry name" value="Prot_kinase_dom"/>
</dbReference>
<dbReference type="InterPro" id="IPR001245">
    <property type="entry name" value="Ser-Thr/Tyr_kinase_cat_dom"/>
</dbReference>
<evidence type="ECO:0000313" key="17">
    <source>
        <dbReference type="EMBL" id="CAI0475902.1"/>
    </source>
</evidence>
<comment type="caution">
    <text evidence="17">The sequence shown here is derived from an EMBL/GenBank/DDBJ whole genome shotgun (WGS) entry which is preliminary data.</text>
</comment>
<name>A0AAV0PZV9_9ROSI</name>
<protein>
    <recommendedName>
        <fullName evidence="16">Protein kinase domain-containing protein</fullName>
    </recommendedName>
</protein>
<evidence type="ECO:0000256" key="6">
    <source>
        <dbReference type="ARBA" id="ARBA00022737"/>
    </source>
</evidence>
<feature type="region of interest" description="Disordered" evidence="13">
    <location>
        <begin position="313"/>
        <end position="345"/>
    </location>
</feature>
<evidence type="ECO:0000256" key="13">
    <source>
        <dbReference type="SAM" id="MobiDB-lite"/>
    </source>
</evidence>
<keyword evidence="4 14" id="KW-0812">Transmembrane</keyword>
<keyword evidence="10 14" id="KW-0472">Membrane</keyword>
<organism evidence="17 18">
    <name type="scientific">Linum tenue</name>
    <dbReference type="NCBI Taxonomy" id="586396"/>
    <lineage>
        <taxon>Eukaryota</taxon>
        <taxon>Viridiplantae</taxon>
        <taxon>Streptophyta</taxon>
        <taxon>Embryophyta</taxon>
        <taxon>Tracheophyta</taxon>
        <taxon>Spermatophyta</taxon>
        <taxon>Magnoliopsida</taxon>
        <taxon>eudicotyledons</taxon>
        <taxon>Gunneridae</taxon>
        <taxon>Pentapetalae</taxon>
        <taxon>rosids</taxon>
        <taxon>fabids</taxon>
        <taxon>Malpighiales</taxon>
        <taxon>Linaceae</taxon>
        <taxon>Linum</taxon>
    </lineage>
</organism>
<feature type="domain" description="Protein kinase" evidence="16">
    <location>
        <begin position="448"/>
        <end position="732"/>
    </location>
</feature>
<dbReference type="SUPFAM" id="SSF52047">
    <property type="entry name" value="RNI-like"/>
    <property type="match status" value="1"/>
</dbReference>
<dbReference type="PANTHER" id="PTHR48007:SF84">
    <property type="entry name" value="(WILD MALAYSIAN BANANA) HYPOTHETICAL PROTEIN"/>
    <property type="match status" value="1"/>
</dbReference>
<keyword evidence="12" id="KW-0325">Glycoprotein</keyword>
<keyword evidence="6" id="KW-0677">Repeat</keyword>
<gene>
    <name evidence="17" type="ORF">LITE_LOCUS40568</name>
</gene>
<keyword evidence="18" id="KW-1185">Reference proteome</keyword>
<dbReference type="AlphaFoldDB" id="A0AAV0PZV9"/>
<keyword evidence="5 15" id="KW-0732">Signal</keyword>
<evidence type="ECO:0000256" key="2">
    <source>
        <dbReference type="ARBA" id="ARBA00022553"/>
    </source>
</evidence>
<dbReference type="FunFam" id="3.80.10.10:FF:001678">
    <property type="entry name" value="Calmodulin-binding receptor kinase CaMRLK"/>
    <property type="match status" value="1"/>
</dbReference>
<evidence type="ECO:0000256" key="15">
    <source>
        <dbReference type="SAM" id="SignalP"/>
    </source>
</evidence>
<dbReference type="Proteomes" id="UP001154282">
    <property type="component" value="Unassembled WGS sequence"/>
</dbReference>
<dbReference type="InterPro" id="IPR011009">
    <property type="entry name" value="Kinase-like_dom_sf"/>
</dbReference>
<accession>A0AAV0PZV9</accession>